<dbReference type="GO" id="GO:0008270">
    <property type="term" value="F:zinc ion binding"/>
    <property type="evidence" value="ECO:0007669"/>
    <property type="project" value="UniProtKB-KW"/>
</dbReference>
<feature type="region of interest" description="Disordered" evidence="2">
    <location>
        <begin position="167"/>
        <end position="212"/>
    </location>
</feature>
<name>A0AAW1LCX0_POPJA</name>
<comment type="caution">
    <text evidence="4">The sequence shown here is derived from an EMBL/GenBank/DDBJ whole genome shotgun (WGS) entry which is preliminary data.</text>
</comment>
<accession>A0AAW1LCX0</accession>
<organism evidence="4 5">
    <name type="scientific">Popillia japonica</name>
    <name type="common">Japanese beetle</name>
    <dbReference type="NCBI Taxonomy" id="7064"/>
    <lineage>
        <taxon>Eukaryota</taxon>
        <taxon>Metazoa</taxon>
        <taxon>Ecdysozoa</taxon>
        <taxon>Arthropoda</taxon>
        <taxon>Hexapoda</taxon>
        <taxon>Insecta</taxon>
        <taxon>Pterygota</taxon>
        <taxon>Neoptera</taxon>
        <taxon>Endopterygota</taxon>
        <taxon>Coleoptera</taxon>
        <taxon>Polyphaga</taxon>
        <taxon>Scarabaeiformia</taxon>
        <taxon>Scarabaeidae</taxon>
        <taxon>Rutelinae</taxon>
        <taxon>Popillia</taxon>
    </lineage>
</organism>
<protein>
    <submittedName>
        <fullName evidence="4">Zinc knuckle</fullName>
    </submittedName>
</protein>
<dbReference type="Pfam" id="PF00098">
    <property type="entry name" value="zf-CCHC"/>
    <property type="match status" value="1"/>
</dbReference>
<gene>
    <name evidence="4" type="ORF">QE152_g13501</name>
</gene>
<dbReference type="InterPro" id="IPR032567">
    <property type="entry name" value="RTL1-rel"/>
</dbReference>
<dbReference type="PROSITE" id="PS50158">
    <property type="entry name" value="ZF_CCHC"/>
    <property type="match status" value="1"/>
</dbReference>
<evidence type="ECO:0000259" key="3">
    <source>
        <dbReference type="PROSITE" id="PS50158"/>
    </source>
</evidence>
<dbReference type="InterPro" id="IPR005162">
    <property type="entry name" value="Retrotrans_gag_dom"/>
</dbReference>
<dbReference type="InterPro" id="IPR043502">
    <property type="entry name" value="DNA/RNA_pol_sf"/>
</dbReference>
<dbReference type="SUPFAM" id="SSF57756">
    <property type="entry name" value="Retrovirus zinc finger-like domains"/>
    <property type="match status" value="1"/>
</dbReference>
<dbReference type="PANTHER" id="PTHR15503">
    <property type="entry name" value="LDOC1 RELATED"/>
    <property type="match status" value="1"/>
</dbReference>
<dbReference type="Proteomes" id="UP001458880">
    <property type="component" value="Unassembled WGS sequence"/>
</dbReference>
<dbReference type="SMART" id="SM00343">
    <property type="entry name" value="ZnF_C2HC"/>
    <property type="match status" value="1"/>
</dbReference>
<evidence type="ECO:0000256" key="1">
    <source>
        <dbReference type="PROSITE-ProRule" id="PRU00047"/>
    </source>
</evidence>
<keyword evidence="1" id="KW-0863">Zinc-finger</keyword>
<evidence type="ECO:0000256" key="2">
    <source>
        <dbReference type="SAM" id="MobiDB-lite"/>
    </source>
</evidence>
<proteinExistence type="predicted"/>
<dbReference type="GO" id="GO:0071897">
    <property type="term" value="P:DNA biosynthetic process"/>
    <property type="evidence" value="ECO:0007669"/>
    <property type="project" value="UniProtKB-ARBA"/>
</dbReference>
<keyword evidence="1" id="KW-0479">Metal-binding</keyword>
<dbReference type="Pfam" id="PF03732">
    <property type="entry name" value="Retrotrans_gag"/>
    <property type="match status" value="1"/>
</dbReference>
<dbReference type="InterPro" id="IPR001878">
    <property type="entry name" value="Znf_CCHC"/>
</dbReference>
<evidence type="ECO:0000313" key="5">
    <source>
        <dbReference type="Proteomes" id="UP001458880"/>
    </source>
</evidence>
<keyword evidence="1" id="KW-0862">Zinc</keyword>
<reference evidence="4 5" key="1">
    <citation type="journal article" date="2024" name="BMC Genomics">
        <title>De novo assembly and annotation of Popillia japonica's genome with initial clues to its potential as an invasive pest.</title>
        <authorList>
            <person name="Cucini C."/>
            <person name="Boschi S."/>
            <person name="Funari R."/>
            <person name="Cardaioli E."/>
            <person name="Iannotti N."/>
            <person name="Marturano G."/>
            <person name="Paoli F."/>
            <person name="Bruttini M."/>
            <person name="Carapelli A."/>
            <person name="Frati F."/>
            <person name="Nardi F."/>
        </authorList>
    </citation>
    <scope>NUCLEOTIDE SEQUENCE [LARGE SCALE GENOMIC DNA]</scope>
    <source>
        <strain evidence="4">DMR45628</strain>
    </source>
</reference>
<dbReference type="EMBL" id="JASPKY010000129">
    <property type="protein sequence ID" value="KAK9731669.1"/>
    <property type="molecule type" value="Genomic_DNA"/>
</dbReference>
<feature type="domain" description="CCHC-type" evidence="3">
    <location>
        <begin position="426"/>
        <end position="441"/>
    </location>
</feature>
<dbReference type="Gene3D" id="4.10.60.10">
    <property type="entry name" value="Zinc finger, CCHC-type"/>
    <property type="match status" value="1"/>
</dbReference>
<dbReference type="SUPFAM" id="SSF56672">
    <property type="entry name" value="DNA/RNA polymerases"/>
    <property type="match status" value="1"/>
</dbReference>
<sequence>MASPTKMEYRMELERLSKDELAYELAILGVTTVTTVEEMRKTLRRMRKLAKHGSFVRPAHPFTVAVDLAALTGLSTEIKALLDTFAGSRASTEYKKLEAKLSHATKLEAKLSHATGRLGRVVASTEEEKEQVSRLLVAFSEYSMTLRSKAKHFARSSTLNASTVTALEGMSGPSSSSEAEDSDTDQGAQGRVDARSRDQGAQGRVDARSRESQMKSVPVMRWNLKYSGDNSVLSFNAFIERVEELMNARGTGFVLGRVSRDQVFAQALDLFSGRALIWYRANRRLVSCWDELVVALREEFQAPDYDEQLFDEIRKRTQGPNESIGVYVSTMASLFSRLSIKVPEGNRIKIMVKNLSPFYQSQLGLVEIKSVEELLSVGRKLEWRKTCAERYVPPPRRQQSMEPDLAYMSSGSSVASVEANSRPALKCWNCDQEGHMAVRCPLPLRKHCYRCGRRDVTSRPVPSAEPKNPVLDKQQVLLDFVLAHAQGDERPYLTVTIFGQQMLGLLDSGASRTIWDGFSRLEVSSEIGSLSGDATLIRVADGRTCDCLGSLLVPVDFVTLRDFWTVMGIVPDLRRGEWSFSTEVEVSSVTDGAGILSAIERARLDELVNKLFANIDPQVLGCTELVEHTIETDSAPIKQRYYPISPAMQKIVNQELDKMLAQGVVERSSSPWSSPILLNSEKR</sequence>
<dbReference type="InterPro" id="IPR036875">
    <property type="entry name" value="Znf_CCHC_sf"/>
</dbReference>
<keyword evidence="5" id="KW-1185">Reference proteome</keyword>
<dbReference type="GO" id="GO:0003676">
    <property type="term" value="F:nucleic acid binding"/>
    <property type="evidence" value="ECO:0007669"/>
    <property type="project" value="InterPro"/>
</dbReference>
<dbReference type="Gene3D" id="3.10.10.10">
    <property type="entry name" value="HIV Type 1 Reverse Transcriptase, subunit A, domain 1"/>
    <property type="match status" value="1"/>
</dbReference>
<dbReference type="PANTHER" id="PTHR15503:SF22">
    <property type="entry name" value="TRANSPOSON TY3-I GAG POLYPROTEIN"/>
    <property type="match status" value="1"/>
</dbReference>
<dbReference type="AlphaFoldDB" id="A0AAW1LCX0"/>
<evidence type="ECO:0000313" key="4">
    <source>
        <dbReference type="EMBL" id="KAK9731669.1"/>
    </source>
</evidence>